<dbReference type="Proteomes" id="UP000240505">
    <property type="component" value="Chromosome"/>
</dbReference>
<evidence type="ECO:0000313" key="3">
    <source>
        <dbReference type="EMBL" id="AVR94504.1"/>
    </source>
</evidence>
<dbReference type="OrthoDB" id="8891598at2"/>
<gene>
    <name evidence="3" type="ORF">C9I28_01365</name>
</gene>
<evidence type="ECO:0000313" key="4">
    <source>
        <dbReference type="Proteomes" id="UP000240505"/>
    </source>
</evidence>
<keyword evidence="4" id="KW-1185">Reference proteome</keyword>
<feature type="chain" id="PRO_5015323322" description="Ice-binding protein C-terminal domain-containing protein" evidence="1">
    <location>
        <begin position="26"/>
        <end position="247"/>
    </location>
</feature>
<dbReference type="KEGG" id="masz:C9I28_01365"/>
<dbReference type="NCBIfam" id="TIGR02595">
    <property type="entry name" value="PEP_CTERM"/>
    <property type="match status" value="1"/>
</dbReference>
<dbReference type="InterPro" id="IPR013424">
    <property type="entry name" value="Ice-binding_C"/>
</dbReference>
<feature type="signal peptide" evidence="1">
    <location>
        <begin position="1"/>
        <end position="25"/>
    </location>
</feature>
<name>A0A2R4C4I5_9BURK</name>
<accession>A0A2R4C4I5</accession>
<keyword evidence="1" id="KW-0732">Signal</keyword>
<sequence length="247" mass="25333">MRLLTTSLNGLAAAAGFVLASSALAAPITAGGVTWDQGYALDFLSSSLQVQQKIAADGTARGFGVISTMNGTAANRFCPGCTVTFQYRDYRPVTTHGNLTYFGGGAVDIFVYHGNSTIDPSDPTTMSEANTGLGVLWLSMVGHAVDGATLVGTRAGSGNNPNIAGLGQLDVVGGVAKAYFDTDQYEDGSDMGISTSFTRPYGRGGVSHMVGTGNFFGTSVAVPEPGTLALMGLGLAGLWASGRQRRA</sequence>
<feature type="domain" description="Ice-binding protein C-terminal" evidence="2">
    <location>
        <begin position="221"/>
        <end position="246"/>
    </location>
</feature>
<dbReference type="RefSeq" id="WP_107139855.1">
    <property type="nucleotide sequence ID" value="NZ_CP028324.1"/>
</dbReference>
<evidence type="ECO:0000259" key="2">
    <source>
        <dbReference type="Pfam" id="PF07589"/>
    </source>
</evidence>
<proteinExistence type="predicted"/>
<reference evidence="3 4" key="1">
    <citation type="submission" date="2018-03" db="EMBL/GenBank/DDBJ databases">
        <title>Massilia armeniaca sp. nov., isolated from desert soil.</title>
        <authorList>
            <person name="Huang H."/>
            <person name="Ren M."/>
        </authorList>
    </citation>
    <scope>NUCLEOTIDE SEQUENCE [LARGE SCALE GENOMIC DNA]</scope>
    <source>
        <strain evidence="3 4">ZMN-3</strain>
    </source>
</reference>
<organism evidence="3 4">
    <name type="scientific">Pseudoduganella armeniaca</name>
    <dbReference type="NCBI Taxonomy" id="2072590"/>
    <lineage>
        <taxon>Bacteria</taxon>
        <taxon>Pseudomonadati</taxon>
        <taxon>Pseudomonadota</taxon>
        <taxon>Betaproteobacteria</taxon>
        <taxon>Burkholderiales</taxon>
        <taxon>Oxalobacteraceae</taxon>
        <taxon>Telluria group</taxon>
        <taxon>Pseudoduganella</taxon>
    </lineage>
</organism>
<protein>
    <recommendedName>
        <fullName evidence="2">Ice-binding protein C-terminal domain-containing protein</fullName>
    </recommendedName>
</protein>
<dbReference type="EMBL" id="CP028324">
    <property type="protein sequence ID" value="AVR94504.1"/>
    <property type="molecule type" value="Genomic_DNA"/>
</dbReference>
<dbReference type="Pfam" id="PF07589">
    <property type="entry name" value="PEP-CTERM"/>
    <property type="match status" value="1"/>
</dbReference>
<evidence type="ECO:0000256" key="1">
    <source>
        <dbReference type="SAM" id="SignalP"/>
    </source>
</evidence>
<dbReference type="AlphaFoldDB" id="A0A2R4C4I5"/>